<dbReference type="PANTHER" id="PTHR11715:SF3">
    <property type="entry name" value="GLYCINE CLEAVAGE SYSTEM H PROTEIN-RELATED"/>
    <property type="match status" value="1"/>
</dbReference>
<feature type="domain" description="Lipoyl-binding" evidence="2">
    <location>
        <begin position="16"/>
        <end position="98"/>
    </location>
</feature>
<dbReference type="Proteomes" id="UP000289440">
    <property type="component" value="Chromosome"/>
</dbReference>
<proteinExistence type="predicted"/>
<dbReference type="AlphaFoldDB" id="A0A449A5L1"/>
<dbReference type="GO" id="GO:0009249">
    <property type="term" value="P:protein lipoylation"/>
    <property type="evidence" value="ECO:0007669"/>
    <property type="project" value="TreeGrafter"/>
</dbReference>
<keyword evidence="4" id="KW-1185">Reference proteome</keyword>
<dbReference type="Gene3D" id="2.40.50.100">
    <property type="match status" value="1"/>
</dbReference>
<keyword evidence="1" id="KW-0450">Lipoyl</keyword>
<evidence type="ECO:0000256" key="1">
    <source>
        <dbReference type="ARBA" id="ARBA00022823"/>
    </source>
</evidence>
<dbReference type="GO" id="GO:0019464">
    <property type="term" value="P:glycine decarboxylation via glycine cleavage system"/>
    <property type="evidence" value="ECO:0007669"/>
    <property type="project" value="InterPro"/>
</dbReference>
<dbReference type="PROSITE" id="PS50968">
    <property type="entry name" value="BIOTINYL_LIPOYL"/>
    <property type="match status" value="1"/>
</dbReference>
<dbReference type="KEGG" id="mnu:NCTC10166_00492"/>
<dbReference type="InterPro" id="IPR011053">
    <property type="entry name" value="Single_hybrid_motif"/>
</dbReference>
<evidence type="ECO:0000313" key="4">
    <source>
        <dbReference type="Proteomes" id="UP000289440"/>
    </source>
</evidence>
<evidence type="ECO:0000313" key="3">
    <source>
        <dbReference type="EMBL" id="VEU59514.1"/>
    </source>
</evidence>
<gene>
    <name evidence="3" type="primary">gcvH</name>
    <name evidence="3" type="ORF">NCTC10166_00492</name>
</gene>
<dbReference type="OrthoDB" id="2401220at2"/>
<dbReference type="EMBL" id="LR214951">
    <property type="protein sequence ID" value="VEU59514.1"/>
    <property type="molecule type" value="Genomic_DNA"/>
</dbReference>
<dbReference type="InterPro" id="IPR033753">
    <property type="entry name" value="GCV_H/Fam206"/>
</dbReference>
<dbReference type="SUPFAM" id="SSF51230">
    <property type="entry name" value="Single hybrid motif"/>
    <property type="match status" value="1"/>
</dbReference>
<reference evidence="3 4" key="1">
    <citation type="submission" date="2019-01" db="EMBL/GenBank/DDBJ databases">
        <authorList>
            <consortium name="Pathogen Informatics"/>
        </authorList>
    </citation>
    <scope>NUCLEOTIDE SEQUENCE [LARGE SCALE GENOMIC DNA]</scope>
    <source>
        <strain evidence="3 4">NCTC10166</strain>
    </source>
</reference>
<protein>
    <submittedName>
        <fullName evidence="3">Glycine cleavage system H protein</fullName>
    </submittedName>
</protein>
<accession>A0A449A5L1</accession>
<dbReference type="GO" id="GO:0005829">
    <property type="term" value="C:cytosol"/>
    <property type="evidence" value="ECO:0007669"/>
    <property type="project" value="TreeGrafter"/>
</dbReference>
<dbReference type="GO" id="GO:0005960">
    <property type="term" value="C:glycine cleavage complex"/>
    <property type="evidence" value="ECO:0007669"/>
    <property type="project" value="InterPro"/>
</dbReference>
<dbReference type="CDD" id="cd06848">
    <property type="entry name" value="GCS_H"/>
    <property type="match status" value="1"/>
</dbReference>
<dbReference type="PANTHER" id="PTHR11715">
    <property type="entry name" value="GLYCINE CLEAVAGE SYSTEM H PROTEIN"/>
    <property type="match status" value="1"/>
</dbReference>
<dbReference type="InterPro" id="IPR000089">
    <property type="entry name" value="Biotin_lipoyl"/>
</dbReference>
<dbReference type="Pfam" id="PF01597">
    <property type="entry name" value="GCV_H"/>
    <property type="match status" value="1"/>
</dbReference>
<evidence type="ECO:0000259" key="2">
    <source>
        <dbReference type="PROSITE" id="PS50968"/>
    </source>
</evidence>
<organism evidence="3 4">
    <name type="scientific">Mesomycoplasma neurolyticum</name>
    <dbReference type="NCBI Taxonomy" id="2120"/>
    <lineage>
        <taxon>Bacteria</taxon>
        <taxon>Bacillati</taxon>
        <taxon>Mycoplasmatota</taxon>
        <taxon>Mycoplasmoidales</taxon>
        <taxon>Metamycoplasmataceae</taxon>
        <taxon>Mesomycoplasma</taxon>
    </lineage>
</organism>
<dbReference type="InterPro" id="IPR002930">
    <property type="entry name" value="GCV_H"/>
</dbReference>
<name>A0A449A5L1_9BACT</name>
<sequence length="111" mass="12816">MKKIDNFLIIEKNGDIYTIYPSAELQDDIGTTGFLQYQKDKKHLKKGDLVLTIEASKAVLYVRTPISGTIIEINENAIKKPDLINSHLDNENWIVKLKDVNFEEFDILEDY</sequence>
<dbReference type="RefSeq" id="WP_129719899.1">
    <property type="nucleotide sequence ID" value="NZ_LR214951.1"/>
</dbReference>